<accession>A0A9E9LBR5</accession>
<dbReference type="InterPro" id="IPR023210">
    <property type="entry name" value="NADP_OxRdtase_dom"/>
</dbReference>
<dbReference type="EMBL" id="CP098251">
    <property type="protein sequence ID" value="WAV92014.1"/>
    <property type="molecule type" value="Genomic_DNA"/>
</dbReference>
<gene>
    <name evidence="2" type="ORF">NB646_04670</name>
</gene>
<keyword evidence="1" id="KW-0560">Oxidoreductase</keyword>
<evidence type="ECO:0000313" key="2">
    <source>
        <dbReference type="EMBL" id="WAV92014.1"/>
    </source>
</evidence>
<dbReference type="CDD" id="cd19084">
    <property type="entry name" value="AKR_AKR11B1-like"/>
    <property type="match status" value="1"/>
</dbReference>
<dbReference type="AlphaFoldDB" id="A0A9E9LBR5"/>
<organism evidence="2">
    <name type="scientific">Oxalobacter aliiformigenes</name>
    <dbReference type="NCBI Taxonomy" id="2946593"/>
    <lineage>
        <taxon>Bacteria</taxon>
        <taxon>Pseudomonadati</taxon>
        <taxon>Pseudomonadota</taxon>
        <taxon>Betaproteobacteria</taxon>
        <taxon>Burkholderiales</taxon>
        <taxon>Oxalobacteraceae</taxon>
        <taxon>Oxalobacter</taxon>
    </lineage>
</organism>
<name>A0A9E9LBR5_9BURK</name>
<dbReference type="PRINTS" id="PR00069">
    <property type="entry name" value="ALDKETRDTASE"/>
</dbReference>
<dbReference type="Proteomes" id="UP001164819">
    <property type="component" value="Chromosome"/>
</dbReference>
<dbReference type="PANTHER" id="PTHR43364:SF4">
    <property type="entry name" value="NAD(P)-LINKED OXIDOREDUCTASE SUPERFAMILY PROTEIN"/>
    <property type="match status" value="1"/>
</dbReference>
<sequence>METRKIPGTDLNLSVIAFGSYASGKGWAPSERKSAIEAIRASYQLGVTTFDTAPIYGLGDTEAILGEALSCFPRDKVQILTKFGLRWLYVRGRPFRTVVSFDGKDVNIYRYATRESVIEECENSLRRLKTDYIDLYQLHWPDEATPFEETFEAVSRLVEQGKVRYVGVSNVTPEQMDEIGKIVPVVSLQMPYNMVERGIEKDVMKYCIDSNRAILAYRPLEAGLLTGKIRPDATWPRNDSRNTNPYFTPDNIRRVNAFLEQLRPLASEKKATLAQLTLRWTANRSGITSVLAGAVNSLEAVENARAAEISLSRRDMDFINGTLLKLDTEMINEALRKTRVRLAALS</sequence>
<dbReference type="InterPro" id="IPR020471">
    <property type="entry name" value="AKR"/>
</dbReference>
<dbReference type="RefSeq" id="WP_269284345.1">
    <property type="nucleotide sequence ID" value="NZ_CP098251.1"/>
</dbReference>
<dbReference type="GO" id="GO:0016491">
    <property type="term" value="F:oxidoreductase activity"/>
    <property type="evidence" value="ECO:0007669"/>
    <property type="project" value="UniProtKB-KW"/>
</dbReference>
<dbReference type="Gene3D" id="3.20.20.100">
    <property type="entry name" value="NADP-dependent oxidoreductase domain"/>
    <property type="match status" value="1"/>
</dbReference>
<dbReference type="Pfam" id="PF00248">
    <property type="entry name" value="Aldo_ket_red"/>
    <property type="match status" value="1"/>
</dbReference>
<dbReference type="InterPro" id="IPR050523">
    <property type="entry name" value="AKR_Detox_Biosynth"/>
</dbReference>
<dbReference type="PANTHER" id="PTHR43364">
    <property type="entry name" value="NADH-SPECIFIC METHYLGLYOXAL REDUCTASE-RELATED"/>
    <property type="match status" value="1"/>
</dbReference>
<dbReference type="GO" id="GO:0005829">
    <property type="term" value="C:cytosol"/>
    <property type="evidence" value="ECO:0007669"/>
    <property type="project" value="TreeGrafter"/>
</dbReference>
<proteinExistence type="predicted"/>
<protein>
    <submittedName>
        <fullName evidence="2">Aldo/keto reductase</fullName>
    </submittedName>
</protein>
<reference evidence="2" key="1">
    <citation type="journal article" date="2022" name="Front. Microbiol.">
        <title>New perspectives on an old grouping: The genomic and phenotypic variability of Oxalobacter formigenes and the implications for calcium oxalate stone prevention.</title>
        <authorList>
            <person name="Chmiel J.A."/>
            <person name="Carr C."/>
            <person name="Stuivenberg G.A."/>
            <person name="Venema R."/>
            <person name="Chanyi R.M."/>
            <person name="Al K.F."/>
            <person name="Giguere D."/>
            <person name="Say H."/>
            <person name="Akouris P.P."/>
            <person name="Dominguez Romero S.A."/>
            <person name="Kwong A."/>
            <person name="Tai V."/>
            <person name="Koval S.F."/>
            <person name="Razvi H."/>
            <person name="Bjazevic J."/>
            <person name="Burton J.P."/>
        </authorList>
    </citation>
    <scope>NUCLEOTIDE SEQUENCE</scope>
    <source>
        <strain evidence="2">OxK</strain>
    </source>
</reference>
<dbReference type="InterPro" id="IPR036812">
    <property type="entry name" value="NAD(P)_OxRdtase_dom_sf"/>
</dbReference>
<evidence type="ECO:0000256" key="1">
    <source>
        <dbReference type="ARBA" id="ARBA00023002"/>
    </source>
</evidence>
<dbReference type="SUPFAM" id="SSF51430">
    <property type="entry name" value="NAD(P)-linked oxidoreductase"/>
    <property type="match status" value="1"/>
</dbReference>